<dbReference type="SUPFAM" id="SSF53300">
    <property type="entry name" value="vWA-like"/>
    <property type="match status" value="1"/>
</dbReference>
<dbReference type="PROSITE" id="PS50234">
    <property type="entry name" value="VWFA"/>
    <property type="match status" value="1"/>
</dbReference>
<dbReference type="EMBL" id="QFOI01000195">
    <property type="protein sequence ID" value="PZP47356.1"/>
    <property type="molecule type" value="Genomic_DNA"/>
</dbReference>
<keyword evidence="2 5" id="KW-0812">Transmembrane</keyword>
<dbReference type="InterPro" id="IPR002035">
    <property type="entry name" value="VWF_A"/>
</dbReference>
<gene>
    <name evidence="7" type="ORF">DI598_11050</name>
</gene>
<dbReference type="Pfam" id="PF13519">
    <property type="entry name" value="VWA_2"/>
    <property type="match status" value="1"/>
</dbReference>
<dbReference type="Proteomes" id="UP000249645">
    <property type="component" value="Unassembled WGS sequence"/>
</dbReference>
<evidence type="ECO:0000256" key="3">
    <source>
        <dbReference type="ARBA" id="ARBA00022989"/>
    </source>
</evidence>
<dbReference type="Gene3D" id="3.40.50.410">
    <property type="entry name" value="von Willebrand factor, type A domain"/>
    <property type="match status" value="1"/>
</dbReference>
<keyword evidence="3 5" id="KW-1133">Transmembrane helix</keyword>
<feature type="domain" description="VWFA" evidence="6">
    <location>
        <begin position="92"/>
        <end position="288"/>
    </location>
</feature>
<comment type="caution">
    <text evidence="7">The sequence shown here is derived from an EMBL/GenBank/DDBJ whole genome shotgun (WGS) entry which is preliminary data.</text>
</comment>
<evidence type="ECO:0000256" key="5">
    <source>
        <dbReference type="SAM" id="Phobius"/>
    </source>
</evidence>
<feature type="transmembrane region" description="Helical" evidence="5">
    <location>
        <begin position="310"/>
        <end position="328"/>
    </location>
</feature>
<keyword evidence="1" id="KW-1003">Cell membrane</keyword>
<dbReference type="AlphaFoldDB" id="A0A2W5GNK6"/>
<feature type="transmembrane region" description="Helical" evidence="5">
    <location>
        <begin position="59"/>
        <end position="76"/>
    </location>
</feature>
<evidence type="ECO:0000313" key="8">
    <source>
        <dbReference type="Proteomes" id="UP000249645"/>
    </source>
</evidence>
<dbReference type="SMART" id="SM00327">
    <property type="entry name" value="VWA"/>
    <property type="match status" value="1"/>
</dbReference>
<evidence type="ECO:0000256" key="1">
    <source>
        <dbReference type="ARBA" id="ARBA00022475"/>
    </source>
</evidence>
<sequence>MLSFENTNYLWGLLLLIPVFLLFSYVIKRKKKILEKIGNNALAKTLISNYSSKKFRLKFVLFAIIVLLGIFAFVNIQKPNTSDDAGNKNGIDVMVALDVSKSMLSSDIKPTRLAKAKQVINQLIDQLGNNRLGIVVFAGQAITQMPLTDDIGAARMYVSTIDPDMMPVQGTEIGAALLACNRAFHTGEKKYKAVILISDGEDHDPKTDAALKELKNNGVVVHTIGVGTVDGSQIVDPTTNEPKKDANGNIVISKLNEDELKKIASQTGGQFALLDNAMNAPQKIVTAINNTDKKMIRTGRMPGEKNFTSYFPLFIIGMILLLVIELFISERKRSLV</sequence>
<evidence type="ECO:0000256" key="4">
    <source>
        <dbReference type="ARBA" id="ARBA00023136"/>
    </source>
</evidence>
<evidence type="ECO:0000259" key="6">
    <source>
        <dbReference type="PROSITE" id="PS50234"/>
    </source>
</evidence>
<dbReference type="InterPro" id="IPR036465">
    <property type="entry name" value="vWFA_dom_sf"/>
</dbReference>
<reference evidence="7 8" key="1">
    <citation type="submission" date="2017-11" db="EMBL/GenBank/DDBJ databases">
        <title>Infants hospitalized years apart are colonized by the same room-sourced microbial strains.</title>
        <authorList>
            <person name="Brooks B."/>
            <person name="Olm M.R."/>
            <person name="Firek B.A."/>
            <person name="Baker R."/>
            <person name="Thomas B.C."/>
            <person name="Morowitz M.J."/>
            <person name="Banfield J.F."/>
        </authorList>
    </citation>
    <scope>NUCLEOTIDE SEQUENCE [LARGE SCALE GENOMIC DNA]</scope>
    <source>
        <strain evidence="7">S2_009_000_R2_76</strain>
    </source>
</reference>
<protein>
    <recommendedName>
        <fullName evidence="6">VWFA domain-containing protein</fullName>
    </recommendedName>
</protein>
<evidence type="ECO:0000256" key="2">
    <source>
        <dbReference type="ARBA" id="ARBA00022692"/>
    </source>
</evidence>
<dbReference type="PANTHER" id="PTHR22550:SF5">
    <property type="entry name" value="LEUCINE ZIPPER PROTEIN 4"/>
    <property type="match status" value="1"/>
</dbReference>
<organism evidence="7 8">
    <name type="scientific">Pseudopedobacter saltans</name>
    <dbReference type="NCBI Taxonomy" id="151895"/>
    <lineage>
        <taxon>Bacteria</taxon>
        <taxon>Pseudomonadati</taxon>
        <taxon>Bacteroidota</taxon>
        <taxon>Sphingobacteriia</taxon>
        <taxon>Sphingobacteriales</taxon>
        <taxon>Sphingobacteriaceae</taxon>
        <taxon>Pseudopedobacter</taxon>
    </lineage>
</organism>
<dbReference type="InterPro" id="IPR050768">
    <property type="entry name" value="UPF0353/GerABKA_families"/>
</dbReference>
<keyword evidence="4 5" id="KW-0472">Membrane</keyword>
<feature type="transmembrane region" description="Helical" evidence="5">
    <location>
        <begin position="6"/>
        <end position="27"/>
    </location>
</feature>
<name>A0A2W5GNK6_9SPHI</name>
<accession>A0A2W5GNK6</accession>
<evidence type="ECO:0000313" key="7">
    <source>
        <dbReference type="EMBL" id="PZP47356.1"/>
    </source>
</evidence>
<proteinExistence type="predicted"/>
<dbReference type="PANTHER" id="PTHR22550">
    <property type="entry name" value="SPORE GERMINATION PROTEIN"/>
    <property type="match status" value="1"/>
</dbReference>